<evidence type="ECO:0000313" key="1">
    <source>
        <dbReference type="EMBL" id="KAA1086963.1"/>
    </source>
</evidence>
<dbReference type="AlphaFoldDB" id="A0A5B0NDX8"/>
<sequence>MALCTQVTTAGALGLRYGIQWDLGGHGVVGWICLFPSTTALKSIKQHSFWFVSKEKSGMRSGPAVADPSIGSMAF</sequence>
<protein>
    <submittedName>
        <fullName evidence="1">Uncharacterized protein</fullName>
    </submittedName>
</protein>
<evidence type="ECO:0000313" key="2">
    <source>
        <dbReference type="Proteomes" id="UP000324748"/>
    </source>
</evidence>
<dbReference type="Proteomes" id="UP000324748">
    <property type="component" value="Unassembled WGS sequence"/>
</dbReference>
<organism evidence="1 2">
    <name type="scientific">Puccinia graminis f. sp. tritici</name>
    <dbReference type="NCBI Taxonomy" id="56615"/>
    <lineage>
        <taxon>Eukaryota</taxon>
        <taxon>Fungi</taxon>
        <taxon>Dikarya</taxon>
        <taxon>Basidiomycota</taxon>
        <taxon>Pucciniomycotina</taxon>
        <taxon>Pucciniomycetes</taxon>
        <taxon>Pucciniales</taxon>
        <taxon>Pucciniaceae</taxon>
        <taxon>Puccinia</taxon>
    </lineage>
</organism>
<accession>A0A5B0NDX8</accession>
<gene>
    <name evidence="1" type="ORF">PGT21_017376</name>
</gene>
<reference evidence="1 2" key="1">
    <citation type="submission" date="2019-05" db="EMBL/GenBank/DDBJ databases">
        <title>Emergence of the Ug99 lineage of the wheat stem rust pathogen through somatic hybridization.</title>
        <authorList>
            <person name="Li F."/>
            <person name="Upadhyaya N.M."/>
            <person name="Sperschneider J."/>
            <person name="Matny O."/>
            <person name="Nguyen-Phuc H."/>
            <person name="Mago R."/>
            <person name="Raley C."/>
            <person name="Miller M.E."/>
            <person name="Silverstein K.A.T."/>
            <person name="Henningsen E."/>
            <person name="Hirsch C.D."/>
            <person name="Visser B."/>
            <person name="Pretorius Z.A."/>
            <person name="Steffenson B.J."/>
            <person name="Schwessinger B."/>
            <person name="Dodds P.N."/>
            <person name="Figueroa M."/>
        </authorList>
    </citation>
    <scope>NUCLEOTIDE SEQUENCE [LARGE SCALE GENOMIC DNA]</scope>
    <source>
        <strain evidence="1">21-0</strain>
    </source>
</reference>
<proteinExistence type="predicted"/>
<comment type="caution">
    <text evidence="1">The sequence shown here is derived from an EMBL/GenBank/DDBJ whole genome shotgun (WGS) entry which is preliminary data.</text>
</comment>
<keyword evidence="2" id="KW-1185">Reference proteome</keyword>
<name>A0A5B0NDX8_PUCGR</name>
<dbReference type="EMBL" id="VSWC01000105">
    <property type="protein sequence ID" value="KAA1086963.1"/>
    <property type="molecule type" value="Genomic_DNA"/>
</dbReference>